<dbReference type="Proteomes" id="UP000028725">
    <property type="component" value="Unassembled WGS sequence"/>
</dbReference>
<accession>A0A085WXU5</accession>
<evidence type="ECO:0000313" key="6">
    <source>
        <dbReference type="EMBL" id="KFE72508.1"/>
    </source>
</evidence>
<dbReference type="InterPro" id="IPR011990">
    <property type="entry name" value="TPR-like_helical_dom_sf"/>
</dbReference>
<dbReference type="AlphaFoldDB" id="A0A085WXU5"/>
<dbReference type="SUPFAM" id="SSF48452">
    <property type="entry name" value="TPR-like"/>
    <property type="match status" value="1"/>
</dbReference>
<dbReference type="Pfam" id="PF07719">
    <property type="entry name" value="TPR_2"/>
    <property type="match status" value="1"/>
</dbReference>
<keyword evidence="7" id="KW-1185">Reference proteome</keyword>
<feature type="repeat" description="TPR" evidence="3">
    <location>
        <begin position="70"/>
        <end position="103"/>
    </location>
</feature>
<evidence type="ECO:0000256" key="3">
    <source>
        <dbReference type="PROSITE-ProRule" id="PRU00339"/>
    </source>
</evidence>
<evidence type="ECO:0000256" key="2">
    <source>
        <dbReference type="ARBA" id="ARBA00022803"/>
    </source>
</evidence>
<dbReference type="Gene3D" id="1.25.40.10">
    <property type="entry name" value="Tetratricopeptide repeat domain"/>
    <property type="match status" value="1"/>
</dbReference>
<gene>
    <name evidence="6" type="ORF">DB31_0771</name>
</gene>
<comment type="caution">
    <text evidence="6">The sequence shown here is derived from an EMBL/GenBank/DDBJ whole genome shotgun (WGS) entry which is preliminary data.</text>
</comment>
<evidence type="ECO:0000313" key="7">
    <source>
        <dbReference type="Proteomes" id="UP000028725"/>
    </source>
</evidence>
<dbReference type="PANTHER" id="PTHR44858">
    <property type="entry name" value="TETRATRICOPEPTIDE REPEAT PROTEIN 6"/>
    <property type="match status" value="1"/>
</dbReference>
<dbReference type="PROSITE" id="PS50005">
    <property type="entry name" value="TPR"/>
    <property type="match status" value="3"/>
</dbReference>
<dbReference type="GO" id="GO:0009279">
    <property type="term" value="C:cell outer membrane"/>
    <property type="evidence" value="ECO:0007669"/>
    <property type="project" value="TreeGrafter"/>
</dbReference>
<name>A0A085WXU5_9BACT</name>
<keyword evidence="2 3" id="KW-0802">TPR repeat</keyword>
<dbReference type="PANTHER" id="PTHR44858:SF1">
    <property type="entry name" value="UDP-N-ACETYLGLUCOSAMINE--PEPTIDE N-ACETYLGLUCOSAMINYLTRANSFERASE SPINDLY-RELATED"/>
    <property type="match status" value="1"/>
</dbReference>
<sequence>MQRFAVLLGGVVLAGSALVPVSAEAAARVLGSGYGRICYEAARAGQASAQGLETCNKALAEQELEPADRAATLVNRGILHMYAKQHAQALASYEEALKVDPDLAEAYVNKGIALVNLGRDAEAVAASSRALELSPSRPELAYYTRGVAHEMLGNAKAAYNDYRQAAQLSPEWKEPQTQLQRFSVQPKGRG</sequence>
<reference evidence="6 7" key="1">
    <citation type="submission" date="2014-04" db="EMBL/GenBank/DDBJ databases">
        <title>Genome assembly of Hyalangium minutum DSM 14724.</title>
        <authorList>
            <person name="Sharma G."/>
            <person name="Subramanian S."/>
        </authorList>
    </citation>
    <scope>NUCLEOTIDE SEQUENCE [LARGE SCALE GENOMIC DNA]</scope>
    <source>
        <strain evidence="6 7">DSM 14724</strain>
    </source>
</reference>
<dbReference type="InterPro" id="IPR050498">
    <property type="entry name" value="Ycf3"/>
</dbReference>
<evidence type="ECO:0000256" key="5">
    <source>
        <dbReference type="SAM" id="SignalP"/>
    </source>
</evidence>
<dbReference type="RefSeq" id="WP_044182372.1">
    <property type="nucleotide sequence ID" value="NZ_JMCB01000001.1"/>
</dbReference>
<keyword evidence="5" id="KW-0732">Signal</keyword>
<feature type="repeat" description="TPR" evidence="3">
    <location>
        <begin position="139"/>
        <end position="172"/>
    </location>
</feature>
<dbReference type="STRING" id="394096.DB31_0771"/>
<dbReference type="Pfam" id="PF13432">
    <property type="entry name" value="TPR_16"/>
    <property type="match status" value="1"/>
</dbReference>
<protein>
    <submittedName>
        <fullName evidence="6">TPR domain protein, putative component of TonB system</fullName>
    </submittedName>
</protein>
<feature type="chain" id="PRO_5001800132" evidence="5">
    <location>
        <begin position="26"/>
        <end position="190"/>
    </location>
</feature>
<dbReference type="SMART" id="SM00028">
    <property type="entry name" value="TPR"/>
    <property type="match status" value="3"/>
</dbReference>
<proteinExistence type="predicted"/>
<dbReference type="InterPro" id="IPR019734">
    <property type="entry name" value="TPR_rpt"/>
</dbReference>
<feature type="region of interest" description="Disordered" evidence="4">
    <location>
        <begin position="169"/>
        <end position="190"/>
    </location>
</feature>
<feature type="repeat" description="TPR" evidence="3">
    <location>
        <begin position="104"/>
        <end position="137"/>
    </location>
</feature>
<evidence type="ECO:0000256" key="1">
    <source>
        <dbReference type="ARBA" id="ARBA00022737"/>
    </source>
</evidence>
<organism evidence="6 7">
    <name type="scientific">Hyalangium minutum</name>
    <dbReference type="NCBI Taxonomy" id="394096"/>
    <lineage>
        <taxon>Bacteria</taxon>
        <taxon>Pseudomonadati</taxon>
        <taxon>Myxococcota</taxon>
        <taxon>Myxococcia</taxon>
        <taxon>Myxococcales</taxon>
        <taxon>Cystobacterineae</taxon>
        <taxon>Archangiaceae</taxon>
        <taxon>Hyalangium</taxon>
    </lineage>
</organism>
<keyword evidence="1" id="KW-0677">Repeat</keyword>
<evidence type="ECO:0000256" key="4">
    <source>
        <dbReference type="SAM" id="MobiDB-lite"/>
    </source>
</evidence>
<dbReference type="EMBL" id="JMCB01000001">
    <property type="protein sequence ID" value="KFE72508.1"/>
    <property type="molecule type" value="Genomic_DNA"/>
</dbReference>
<dbReference type="InterPro" id="IPR013105">
    <property type="entry name" value="TPR_2"/>
</dbReference>
<feature type="signal peptide" evidence="5">
    <location>
        <begin position="1"/>
        <end position="25"/>
    </location>
</feature>
<dbReference type="GO" id="GO:0046813">
    <property type="term" value="P:receptor-mediated virion attachment to host cell"/>
    <property type="evidence" value="ECO:0007669"/>
    <property type="project" value="TreeGrafter"/>
</dbReference>